<evidence type="ECO:0000313" key="1">
    <source>
        <dbReference type="EMBL" id="SDE09040.1"/>
    </source>
</evidence>
<dbReference type="AlphaFoldDB" id="A0A1G7A2P9"/>
<reference evidence="1 2" key="1">
    <citation type="submission" date="2016-10" db="EMBL/GenBank/DDBJ databases">
        <authorList>
            <person name="de Groot N.N."/>
        </authorList>
    </citation>
    <scope>NUCLEOTIDE SEQUENCE [LARGE SCALE GENOMIC DNA]</scope>
    <source>
        <strain evidence="1 2">MON 2.2</strain>
    </source>
</reference>
<dbReference type="Proteomes" id="UP000198546">
    <property type="component" value="Chromosome i"/>
</dbReference>
<dbReference type="EMBL" id="LT629688">
    <property type="protein sequence ID" value="SDE09040.1"/>
    <property type="molecule type" value="Genomic_DNA"/>
</dbReference>
<name>A0A1G7A2P9_9ACTN</name>
<gene>
    <name evidence="1" type="ORF">SAMN04489747_2484</name>
</gene>
<organism evidence="1 2">
    <name type="scientific">Auraticoccus monumenti</name>
    <dbReference type="NCBI Taxonomy" id="675864"/>
    <lineage>
        <taxon>Bacteria</taxon>
        <taxon>Bacillati</taxon>
        <taxon>Actinomycetota</taxon>
        <taxon>Actinomycetes</taxon>
        <taxon>Propionibacteriales</taxon>
        <taxon>Propionibacteriaceae</taxon>
        <taxon>Auraticoccus</taxon>
    </lineage>
</organism>
<keyword evidence="2" id="KW-1185">Reference proteome</keyword>
<proteinExistence type="predicted"/>
<sequence>MDYLKAPSSSVERYRRRDMEQRFLMRRSIEQQPPRLPNGRRVLRMFCDYGRVHPLWESFTDHYTASPEDFELSVELGEALQRWAQGWQVTDEERWLIQGDELADRIDREVGHDVQVRREYRMNWSLDGANPQT</sequence>
<evidence type="ECO:0000313" key="2">
    <source>
        <dbReference type="Proteomes" id="UP000198546"/>
    </source>
</evidence>
<protein>
    <submittedName>
        <fullName evidence="1">Uncharacterized protein</fullName>
    </submittedName>
</protein>
<accession>A0A1G7A2P9</accession>